<dbReference type="OrthoDB" id="1955333at2"/>
<dbReference type="Pfam" id="PF01381">
    <property type="entry name" value="HTH_3"/>
    <property type="match status" value="1"/>
</dbReference>
<name>A0A1T5L342_9FIRM</name>
<dbReference type="SUPFAM" id="SSF47413">
    <property type="entry name" value="lambda repressor-like DNA-binding domains"/>
    <property type="match status" value="1"/>
</dbReference>
<dbReference type="Gene3D" id="1.10.260.40">
    <property type="entry name" value="lambda repressor-like DNA-binding domains"/>
    <property type="match status" value="1"/>
</dbReference>
<feature type="domain" description="HTH cro/C1-type" evidence="1">
    <location>
        <begin position="40"/>
        <end position="76"/>
    </location>
</feature>
<organism evidence="2 3">
    <name type="scientific">Maledivibacter halophilus</name>
    <dbReference type="NCBI Taxonomy" id="36842"/>
    <lineage>
        <taxon>Bacteria</taxon>
        <taxon>Bacillati</taxon>
        <taxon>Bacillota</taxon>
        <taxon>Clostridia</taxon>
        <taxon>Peptostreptococcales</taxon>
        <taxon>Caminicellaceae</taxon>
        <taxon>Maledivibacter</taxon>
    </lineage>
</organism>
<dbReference type="GO" id="GO:0003677">
    <property type="term" value="F:DNA binding"/>
    <property type="evidence" value="ECO:0007669"/>
    <property type="project" value="InterPro"/>
</dbReference>
<dbReference type="InterPro" id="IPR010982">
    <property type="entry name" value="Lambda_DNA-bd_dom_sf"/>
</dbReference>
<proteinExistence type="predicted"/>
<dbReference type="STRING" id="36842.SAMN02194393_02446"/>
<dbReference type="RefSeq" id="WP_079491966.1">
    <property type="nucleotide sequence ID" value="NZ_FUZT01000005.1"/>
</dbReference>
<reference evidence="2 3" key="1">
    <citation type="submission" date="2017-02" db="EMBL/GenBank/DDBJ databases">
        <authorList>
            <person name="Peterson S.W."/>
        </authorList>
    </citation>
    <scope>NUCLEOTIDE SEQUENCE [LARGE SCALE GENOMIC DNA]</scope>
    <source>
        <strain evidence="2 3">M1</strain>
    </source>
</reference>
<dbReference type="Proteomes" id="UP000190285">
    <property type="component" value="Unassembled WGS sequence"/>
</dbReference>
<dbReference type="PROSITE" id="PS50943">
    <property type="entry name" value="HTH_CROC1"/>
    <property type="match status" value="1"/>
</dbReference>
<accession>A0A1T5L342</accession>
<keyword evidence="3" id="KW-1185">Reference proteome</keyword>
<evidence type="ECO:0000313" key="3">
    <source>
        <dbReference type="Proteomes" id="UP000190285"/>
    </source>
</evidence>
<sequence>MPFVKVNVKEEINQMKKADPKFAEAYDAVKKEAELIRQAKKLRKELGVTQPEIAEISGMTQQMISRMEKLGNSPSLVNFIRYLDGAGLEIKIEKKSINDTQKSVSI</sequence>
<evidence type="ECO:0000313" key="2">
    <source>
        <dbReference type="EMBL" id="SKC70476.1"/>
    </source>
</evidence>
<protein>
    <submittedName>
        <fullName evidence="2">Predicted transcriptional regulator with C-terminal CBS domains</fullName>
    </submittedName>
</protein>
<dbReference type="SMART" id="SM00530">
    <property type="entry name" value="HTH_XRE"/>
    <property type="match status" value="1"/>
</dbReference>
<evidence type="ECO:0000259" key="1">
    <source>
        <dbReference type="PROSITE" id="PS50943"/>
    </source>
</evidence>
<dbReference type="AlphaFoldDB" id="A0A1T5L342"/>
<dbReference type="CDD" id="cd00093">
    <property type="entry name" value="HTH_XRE"/>
    <property type="match status" value="1"/>
</dbReference>
<dbReference type="EMBL" id="FUZT01000005">
    <property type="protein sequence ID" value="SKC70476.1"/>
    <property type="molecule type" value="Genomic_DNA"/>
</dbReference>
<dbReference type="InterPro" id="IPR001387">
    <property type="entry name" value="Cro/C1-type_HTH"/>
</dbReference>
<gene>
    <name evidence="2" type="ORF">SAMN02194393_02446</name>
</gene>